<keyword evidence="2" id="KW-1185">Reference proteome</keyword>
<sequence>MEGSIEQCCAIRFCFRLGKIGAETHEMIKEAYKDEAMSRAKFSGGTSTSKKGAPPLKMSFALGSLPLKEVMKMSRKITNVSMRMSSG</sequence>
<evidence type="ECO:0000313" key="2">
    <source>
        <dbReference type="Proteomes" id="UP000747542"/>
    </source>
</evidence>
<dbReference type="Gene3D" id="1.10.10.1450">
    <property type="match status" value="1"/>
</dbReference>
<protein>
    <submittedName>
        <fullName evidence="1">GVQW3-like 3</fullName>
    </submittedName>
</protein>
<reference evidence="1" key="1">
    <citation type="journal article" date="2021" name="Sci. Adv.">
        <title>The American lobster genome reveals insights on longevity, neural, and immune adaptations.</title>
        <authorList>
            <person name="Polinski J.M."/>
            <person name="Zimin A.V."/>
            <person name="Clark K.F."/>
            <person name="Kohn A.B."/>
            <person name="Sadowski N."/>
            <person name="Timp W."/>
            <person name="Ptitsyn A."/>
            <person name="Khanna P."/>
            <person name="Romanova D.Y."/>
            <person name="Williams P."/>
            <person name="Greenwood S.J."/>
            <person name="Moroz L.L."/>
            <person name="Walt D.R."/>
            <person name="Bodnar A.G."/>
        </authorList>
    </citation>
    <scope>NUCLEOTIDE SEQUENCE</scope>
    <source>
        <strain evidence="1">GMGI-L3</strain>
    </source>
</reference>
<dbReference type="AlphaFoldDB" id="A0A8J5KCC0"/>
<organism evidence="1 2">
    <name type="scientific">Homarus americanus</name>
    <name type="common">American lobster</name>
    <dbReference type="NCBI Taxonomy" id="6706"/>
    <lineage>
        <taxon>Eukaryota</taxon>
        <taxon>Metazoa</taxon>
        <taxon>Ecdysozoa</taxon>
        <taxon>Arthropoda</taxon>
        <taxon>Crustacea</taxon>
        <taxon>Multicrustacea</taxon>
        <taxon>Malacostraca</taxon>
        <taxon>Eumalacostraca</taxon>
        <taxon>Eucarida</taxon>
        <taxon>Decapoda</taxon>
        <taxon>Pleocyemata</taxon>
        <taxon>Astacidea</taxon>
        <taxon>Nephropoidea</taxon>
        <taxon>Nephropidae</taxon>
        <taxon>Homarus</taxon>
    </lineage>
</organism>
<dbReference type="EMBL" id="JAHLQT010017704">
    <property type="protein sequence ID" value="KAG7169255.1"/>
    <property type="molecule type" value="Genomic_DNA"/>
</dbReference>
<dbReference type="Proteomes" id="UP000747542">
    <property type="component" value="Unassembled WGS sequence"/>
</dbReference>
<name>A0A8J5KCC0_HOMAM</name>
<gene>
    <name evidence="1" type="primary">GVQW3-L3</name>
    <name evidence="1" type="ORF">Hamer_G020944</name>
</gene>
<comment type="caution">
    <text evidence="1">The sequence shown here is derived from an EMBL/GenBank/DDBJ whole genome shotgun (WGS) entry which is preliminary data.</text>
</comment>
<accession>A0A8J5KCC0</accession>
<evidence type="ECO:0000313" key="1">
    <source>
        <dbReference type="EMBL" id="KAG7169255.1"/>
    </source>
</evidence>
<proteinExistence type="predicted"/>